<dbReference type="SUPFAM" id="SSF46565">
    <property type="entry name" value="Chaperone J-domain"/>
    <property type="match status" value="1"/>
</dbReference>
<dbReference type="InterPro" id="IPR036869">
    <property type="entry name" value="J_dom_sf"/>
</dbReference>
<dbReference type="PRINTS" id="PR00625">
    <property type="entry name" value="JDOMAIN"/>
</dbReference>
<dbReference type="Gene3D" id="1.10.287.110">
    <property type="entry name" value="DnaJ domain"/>
    <property type="match status" value="1"/>
</dbReference>
<protein>
    <recommendedName>
        <fullName evidence="3">J domain-containing protein</fullName>
    </recommendedName>
</protein>
<proteinExistence type="predicted"/>
<dbReference type="PROSITE" id="PS00636">
    <property type="entry name" value="DNAJ_1"/>
    <property type="match status" value="1"/>
</dbReference>
<reference evidence="4 5" key="1">
    <citation type="submission" date="2024-02" db="EMBL/GenBank/DDBJ databases">
        <title>Discinaceae phylogenomics.</title>
        <authorList>
            <person name="Dirks A.C."/>
            <person name="James T.Y."/>
        </authorList>
    </citation>
    <scope>NUCLEOTIDE SEQUENCE [LARGE SCALE GENOMIC DNA]</scope>
    <source>
        <strain evidence="4 5">ACD0624</strain>
    </source>
</reference>
<keyword evidence="2" id="KW-0812">Transmembrane</keyword>
<keyword evidence="5" id="KW-1185">Reference proteome</keyword>
<accession>A0ABR3GSB4</accession>
<organism evidence="4 5">
    <name type="scientific">Discina gigas</name>
    <dbReference type="NCBI Taxonomy" id="1032678"/>
    <lineage>
        <taxon>Eukaryota</taxon>
        <taxon>Fungi</taxon>
        <taxon>Dikarya</taxon>
        <taxon>Ascomycota</taxon>
        <taxon>Pezizomycotina</taxon>
        <taxon>Pezizomycetes</taxon>
        <taxon>Pezizales</taxon>
        <taxon>Discinaceae</taxon>
        <taxon>Discina</taxon>
    </lineage>
</organism>
<evidence type="ECO:0000313" key="5">
    <source>
        <dbReference type="Proteomes" id="UP001447188"/>
    </source>
</evidence>
<feature type="region of interest" description="Disordered" evidence="1">
    <location>
        <begin position="106"/>
        <end position="155"/>
    </location>
</feature>
<dbReference type="PROSITE" id="PS50076">
    <property type="entry name" value="DNAJ_2"/>
    <property type="match status" value="1"/>
</dbReference>
<dbReference type="SMART" id="SM00271">
    <property type="entry name" value="DnaJ"/>
    <property type="match status" value="1"/>
</dbReference>
<dbReference type="InterPro" id="IPR053025">
    <property type="entry name" value="Mito_ATP_Synthase-Asso"/>
</dbReference>
<evidence type="ECO:0000313" key="4">
    <source>
        <dbReference type="EMBL" id="KAL0638501.1"/>
    </source>
</evidence>
<dbReference type="PANTHER" id="PTHR44873:SF1">
    <property type="entry name" value="DNAJ HOMOLOG SUBFAMILY C MEMBER 30, MITOCHONDRIAL"/>
    <property type="match status" value="1"/>
</dbReference>
<feature type="domain" description="J" evidence="3">
    <location>
        <begin position="37"/>
        <end position="112"/>
    </location>
</feature>
<dbReference type="InterPro" id="IPR001623">
    <property type="entry name" value="DnaJ_domain"/>
</dbReference>
<evidence type="ECO:0000259" key="3">
    <source>
        <dbReference type="PROSITE" id="PS50076"/>
    </source>
</evidence>
<gene>
    <name evidence="4" type="ORF">Q9L58_002437</name>
</gene>
<evidence type="ECO:0000256" key="1">
    <source>
        <dbReference type="SAM" id="MobiDB-lite"/>
    </source>
</evidence>
<keyword evidence="2" id="KW-0472">Membrane</keyword>
<comment type="caution">
    <text evidence="4">The sequence shown here is derived from an EMBL/GenBank/DDBJ whole genome shotgun (WGS) entry which is preliminary data.</text>
</comment>
<dbReference type="Pfam" id="PF00226">
    <property type="entry name" value="DnaJ"/>
    <property type="match status" value="1"/>
</dbReference>
<dbReference type="EMBL" id="JBBBZM010000021">
    <property type="protein sequence ID" value="KAL0638501.1"/>
    <property type="molecule type" value="Genomic_DNA"/>
</dbReference>
<dbReference type="CDD" id="cd06257">
    <property type="entry name" value="DnaJ"/>
    <property type="match status" value="1"/>
</dbReference>
<dbReference type="InterPro" id="IPR018253">
    <property type="entry name" value="DnaJ_domain_CS"/>
</dbReference>
<sequence length="239" mass="26894">MPPRASHVSFFFHPRARSSSSSRLLHVSAPVRAPAQNHYDTFSLPQHATRIEIKKQFPFLFSPSQRYFELSKAHHPDRNRNDPRSLHRFIAISSAYAVLGNDKHREKYDRDLSRRRHHSDSSSPVGARPASGLSRRRTQPHGPPPSFFRNGSTFKGKPTYTGQETLGGFGVGGPTVGRSDDVPHFSYERKYREYEYLQSRWAKRARGRRAEPGAGIVFPLIGVTTILLAVASIAAYSGL</sequence>
<dbReference type="Proteomes" id="UP001447188">
    <property type="component" value="Unassembled WGS sequence"/>
</dbReference>
<dbReference type="PANTHER" id="PTHR44873">
    <property type="entry name" value="DNAJ HOMOLOG SUBFAMILY C MEMBER 30, MITOCHONDRIAL"/>
    <property type="match status" value="1"/>
</dbReference>
<name>A0ABR3GSB4_9PEZI</name>
<evidence type="ECO:0000256" key="2">
    <source>
        <dbReference type="SAM" id="Phobius"/>
    </source>
</evidence>
<keyword evidence="2" id="KW-1133">Transmembrane helix</keyword>
<feature type="transmembrane region" description="Helical" evidence="2">
    <location>
        <begin position="213"/>
        <end position="236"/>
    </location>
</feature>